<comment type="caution">
    <text evidence="3">The sequence shown here is derived from an EMBL/GenBank/DDBJ whole genome shotgun (WGS) entry which is preliminary data.</text>
</comment>
<keyword evidence="1" id="KW-1133">Transmembrane helix</keyword>
<dbReference type="RefSeq" id="WP_005680832.1">
    <property type="nucleotide sequence ID" value="NZ_CP072258.1"/>
</dbReference>
<proteinExistence type="predicted"/>
<dbReference type="SMART" id="SM00530">
    <property type="entry name" value="HTH_XRE"/>
    <property type="match status" value="1"/>
</dbReference>
<organism evidence="3 4">
    <name type="scientific">Bacteroides caccae CL03T12C61</name>
    <dbReference type="NCBI Taxonomy" id="997873"/>
    <lineage>
        <taxon>Bacteria</taxon>
        <taxon>Pseudomonadati</taxon>
        <taxon>Bacteroidota</taxon>
        <taxon>Bacteroidia</taxon>
        <taxon>Bacteroidales</taxon>
        <taxon>Bacteroidaceae</taxon>
        <taxon>Bacteroides</taxon>
    </lineage>
</organism>
<dbReference type="OrthoDB" id="1122334at2"/>
<dbReference type="GO" id="GO:0003677">
    <property type="term" value="F:DNA binding"/>
    <property type="evidence" value="ECO:0007669"/>
    <property type="project" value="InterPro"/>
</dbReference>
<keyword evidence="4" id="KW-1185">Reference proteome</keyword>
<dbReference type="PATRIC" id="fig|997873.3.peg.1649"/>
<dbReference type="Pfam" id="PF01381">
    <property type="entry name" value="HTH_3"/>
    <property type="match status" value="1"/>
</dbReference>
<gene>
    <name evidence="3" type="ORF">HMPREF1061_01566</name>
</gene>
<accession>I8V5W7</accession>
<dbReference type="AlphaFoldDB" id="I8V5W7"/>
<dbReference type="GeneID" id="75114236"/>
<feature type="transmembrane region" description="Helical" evidence="1">
    <location>
        <begin position="163"/>
        <end position="182"/>
    </location>
</feature>
<evidence type="ECO:0000313" key="3">
    <source>
        <dbReference type="EMBL" id="EIY21835.1"/>
    </source>
</evidence>
<evidence type="ECO:0000313" key="4">
    <source>
        <dbReference type="Proteomes" id="UP000002965"/>
    </source>
</evidence>
<reference evidence="3 4" key="1">
    <citation type="submission" date="2012-02" db="EMBL/GenBank/DDBJ databases">
        <title>The Genome Sequence of Bacteroides caccae CL03T12C61.</title>
        <authorList>
            <consortium name="The Broad Institute Genome Sequencing Platform"/>
            <person name="Earl A."/>
            <person name="Ward D."/>
            <person name="Feldgarden M."/>
            <person name="Gevers D."/>
            <person name="Zitomersky N.L."/>
            <person name="Coyne M.J."/>
            <person name="Comstock L.E."/>
            <person name="Young S.K."/>
            <person name="Zeng Q."/>
            <person name="Gargeya S."/>
            <person name="Fitzgerald M."/>
            <person name="Haas B."/>
            <person name="Abouelleil A."/>
            <person name="Alvarado L."/>
            <person name="Arachchi H.M."/>
            <person name="Berlin A."/>
            <person name="Chapman S.B."/>
            <person name="Gearin G."/>
            <person name="Goldberg J."/>
            <person name="Griggs A."/>
            <person name="Gujja S."/>
            <person name="Hansen M."/>
            <person name="Heiman D."/>
            <person name="Howarth C."/>
            <person name="Larimer J."/>
            <person name="Lui A."/>
            <person name="MacDonald P.J.P."/>
            <person name="McCowen C."/>
            <person name="Montmayeur A."/>
            <person name="Murphy C."/>
            <person name="Neiman D."/>
            <person name="Pearson M."/>
            <person name="Priest M."/>
            <person name="Roberts A."/>
            <person name="Saif S."/>
            <person name="Shea T."/>
            <person name="Sisk P."/>
            <person name="Stolte C."/>
            <person name="Sykes S."/>
            <person name="Wortman J."/>
            <person name="Nusbaum C."/>
            <person name="Birren B."/>
        </authorList>
    </citation>
    <scope>NUCLEOTIDE SEQUENCE [LARGE SCALE GENOMIC DNA]</scope>
    <source>
        <strain evidence="3 4">CL03T12C61</strain>
    </source>
</reference>
<name>I8V5W7_9BACE</name>
<keyword evidence="1" id="KW-0812">Transmembrane</keyword>
<protein>
    <recommendedName>
        <fullName evidence="2">HTH cro/C1-type domain-containing protein</fullName>
    </recommendedName>
</protein>
<dbReference type="SUPFAM" id="SSF47413">
    <property type="entry name" value="lambda repressor-like DNA-binding domains"/>
    <property type="match status" value="1"/>
</dbReference>
<feature type="domain" description="HTH cro/C1-type" evidence="2">
    <location>
        <begin position="6"/>
        <end position="60"/>
    </location>
</feature>
<dbReference type="InterPro" id="IPR001387">
    <property type="entry name" value="Cro/C1-type_HTH"/>
</dbReference>
<dbReference type="CDD" id="cd00093">
    <property type="entry name" value="HTH_XRE"/>
    <property type="match status" value="1"/>
</dbReference>
<dbReference type="Gene3D" id="1.10.260.40">
    <property type="entry name" value="lambda repressor-like DNA-binding domains"/>
    <property type="match status" value="1"/>
</dbReference>
<sequence length="215" mass="23901">MIEQIIKKRMNLLGLTQKELADKAGLTTAQISLFFNGSSTLNQKSLESLLSILDLNIEMYEKRFELAKKVAATFIEKELKSEDVCVMSKSLMAKESGESAIMLFYDIEEKYVNEIVKTRIVDYESTFAFFKAMVIQMMTSNLKFTGSAYSTSWNKLTSKKQPFAASIATAAAVMGPILPLGLLGLSVLGMSLFAKTSLITPFEILAKSMLKRSNK</sequence>
<dbReference type="InterPro" id="IPR010982">
    <property type="entry name" value="Lambda_DNA-bd_dom_sf"/>
</dbReference>
<keyword evidence="1" id="KW-0472">Membrane</keyword>
<dbReference type="Proteomes" id="UP000002965">
    <property type="component" value="Unassembled WGS sequence"/>
</dbReference>
<dbReference type="HOGENOM" id="CLU_1281017_0_0_10"/>
<dbReference type="PROSITE" id="PS50943">
    <property type="entry name" value="HTH_CROC1"/>
    <property type="match status" value="1"/>
</dbReference>
<evidence type="ECO:0000256" key="1">
    <source>
        <dbReference type="SAM" id="Phobius"/>
    </source>
</evidence>
<evidence type="ECO:0000259" key="2">
    <source>
        <dbReference type="PROSITE" id="PS50943"/>
    </source>
</evidence>
<dbReference type="EMBL" id="AGXF01000006">
    <property type="protein sequence ID" value="EIY21835.1"/>
    <property type="molecule type" value="Genomic_DNA"/>
</dbReference>